<dbReference type="EMBL" id="JAHRHJ020000007">
    <property type="protein sequence ID" value="KAH9309122.1"/>
    <property type="molecule type" value="Genomic_DNA"/>
</dbReference>
<name>A0AA38FQS0_TAXCH</name>
<evidence type="ECO:0000313" key="2">
    <source>
        <dbReference type="EMBL" id="KAH9309122.1"/>
    </source>
</evidence>
<organism evidence="2 3">
    <name type="scientific">Taxus chinensis</name>
    <name type="common">Chinese yew</name>
    <name type="synonym">Taxus wallichiana var. chinensis</name>
    <dbReference type="NCBI Taxonomy" id="29808"/>
    <lineage>
        <taxon>Eukaryota</taxon>
        <taxon>Viridiplantae</taxon>
        <taxon>Streptophyta</taxon>
        <taxon>Embryophyta</taxon>
        <taxon>Tracheophyta</taxon>
        <taxon>Spermatophyta</taxon>
        <taxon>Pinopsida</taxon>
        <taxon>Pinidae</taxon>
        <taxon>Conifers II</taxon>
        <taxon>Cupressales</taxon>
        <taxon>Taxaceae</taxon>
        <taxon>Taxus</taxon>
    </lineage>
</organism>
<sequence>MAVEIEDDLIMAGKIKSNTSRAESSSFATTSDSLLQKLANEMMQMKKQMAQMAQGNNTAPAWNFNNYWNRIAGSQRLAIEVAPRNNVEMNEEDLEADADQLENDDFIGPAGDSNINYLNYKYEHEYEELLEDDHGHAYAVLTRSHTRQAEALADEQRRGSPLPSSLAPRDKNASSSSQPQKAAQVSESISSFDIIDHAKKTKVQMSEVEYLRAFPEQLNRLVKYVQSPGQSNTSKGLLPKPKVTPPQNNTAVVKSSPSERVEPFYVSLLLNGFKLSNCILDSGASDNVMPAKVADALGLTLTKTIKRCYSMERQVPLIGQIKDAQAVLAAFPDKRLKMTILVADIPVSYGMLLSRNFCKELGGEVKMDWSCAHIPIKGLNHKLEPEKKSRYTVTNSEDPRSQILFQESDRGVYFLEMDKDVPEPELRPELARANKRRSLDVGV</sequence>
<dbReference type="Gene3D" id="2.40.70.10">
    <property type="entry name" value="Acid Proteases"/>
    <property type="match status" value="1"/>
</dbReference>
<feature type="compositionally biased region" description="Low complexity" evidence="1">
    <location>
        <begin position="173"/>
        <end position="186"/>
    </location>
</feature>
<dbReference type="SUPFAM" id="SSF50630">
    <property type="entry name" value="Acid proteases"/>
    <property type="match status" value="1"/>
</dbReference>
<reference evidence="2 3" key="1">
    <citation type="journal article" date="2021" name="Nat. Plants">
        <title>The Taxus genome provides insights into paclitaxel biosynthesis.</title>
        <authorList>
            <person name="Xiong X."/>
            <person name="Gou J."/>
            <person name="Liao Q."/>
            <person name="Li Y."/>
            <person name="Zhou Q."/>
            <person name="Bi G."/>
            <person name="Li C."/>
            <person name="Du R."/>
            <person name="Wang X."/>
            <person name="Sun T."/>
            <person name="Guo L."/>
            <person name="Liang H."/>
            <person name="Lu P."/>
            <person name="Wu Y."/>
            <person name="Zhang Z."/>
            <person name="Ro D.K."/>
            <person name="Shang Y."/>
            <person name="Huang S."/>
            <person name="Yan J."/>
        </authorList>
    </citation>
    <scope>NUCLEOTIDE SEQUENCE [LARGE SCALE GENOMIC DNA]</scope>
    <source>
        <strain evidence="2">Ta-2019</strain>
    </source>
</reference>
<dbReference type="Proteomes" id="UP000824469">
    <property type="component" value="Unassembled WGS sequence"/>
</dbReference>
<accession>A0AA38FQS0</accession>
<feature type="region of interest" description="Disordered" evidence="1">
    <location>
        <begin position="150"/>
        <end position="188"/>
    </location>
</feature>
<evidence type="ECO:0000256" key="1">
    <source>
        <dbReference type="SAM" id="MobiDB-lite"/>
    </source>
</evidence>
<keyword evidence="3" id="KW-1185">Reference proteome</keyword>
<dbReference type="InterPro" id="IPR021109">
    <property type="entry name" value="Peptidase_aspartic_dom_sf"/>
</dbReference>
<dbReference type="AlphaFoldDB" id="A0AA38FQS0"/>
<feature type="region of interest" description="Disordered" evidence="1">
    <location>
        <begin position="227"/>
        <end position="253"/>
    </location>
</feature>
<protein>
    <submittedName>
        <fullName evidence="2">Uncharacterized protein</fullName>
    </submittedName>
</protein>
<gene>
    <name evidence="2" type="ORF">KI387_037033</name>
</gene>
<proteinExistence type="predicted"/>
<evidence type="ECO:0000313" key="3">
    <source>
        <dbReference type="Proteomes" id="UP000824469"/>
    </source>
</evidence>
<comment type="caution">
    <text evidence="2">The sequence shown here is derived from an EMBL/GenBank/DDBJ whole genome shotgun (WGS) entry which is preliminary data.</text>
</comment>